<reference evidence="3 4" key="1">
    <citation type="submission" date="2017-07" db="EMBL/GenBank/DDBJ databases">
        <title>Genome sequence of the Sordaria macrospora wild type strain R19027.</title>
        <authorList>
            <person name="Nowrousian M."/>
            <person name="Teichert I."/>
            <person name="Kueck U."/>
        </authorList>
    </citation>
    <scope>NUCLEOTIDE SEQUENCE [LARGE SCALE GENOMIC DNA]</scope>
    <source>
        <strain evidence="3 4">R19027</strain>
        <tissue evidence="3">Mycelium</tissue>
    </source>
</reference>
<keyword evidence="2" id="KW-0732">Signal</keyword>
<dbReference type="EMBL" id="NMPR01000256">
    <property type="protein sequence ID" value="KAA8624137.1"/>
    <property type="molecule type" value="Genomic_DNA"/>
</dbReference>
<gene>
    <name evidence="3" type="ORF">SMACR_08202</name>
</gene>
<feature type="chain" id="PRO_5035867794" evidence="2">
    <location>
        <begin position="21"/>
        <end position="416"/>
    </location>
</feature>
<comment type="caution">
    <text evidence="3">The sequence shown here is derived from an EMBL/GenBank/DDBJ whole genome shotgun (WGS) entry which is preliminary data.</text>
</comment>
<evidence type="ECO:0000256" key="1">
    <source>
        <dbReference type="SAM" id="MobiDB-lite"/>
    </source>
</evidence>
<evidence type="ECO:0000256" key="2">
    <source>
        <dbReference type="SAM" id="SignalP"/>
    </source>
</evidence>
<protein>
    <submittedName>
        <fullName evidence="3">Uncharacterized protein</fullName>
    </submittedName>
</protein>
<evidence type="ECO:0000313" key="3">
    <source>
        <dbReference type="EMBL" id="KAA8624137.1"/>
    </source>
</evidence>
<feature type="compositionally biased region" description="Low complexity" evidence="1">
    <location>
        <begin position="309"/>
        <end position="340"/>
    </location>
</feature>
<evidence type="ECO:0000313" key="4">
    <source>
        <dbReference type="Proteomes" id="UP000433876"/>
    </source>
</evidence>
<feature type="signal peptide" evidence="2">
    <location>
        <begin position="1"/>
        <end position="20"/>
    </location>
</feature>
<dbReference type="VEuPathDB" id="FungiDB:SMAC_08202"/>
<sequence length="416" mass="42347">MDPISLALTRWVTLVSRLAALSLSLHRGYRSARNGVVGFASLCGTISRALANLSSRFARFGSLELQDILLLWAVLRTLRGFVHRLFGRLGLGFFALPALPAWLRQLGAALAAPPALPSAAPSFGLPSAPGARSALLSASSWSGYPSALPAWSSSALAPAPPAYQPWPLAGGQRLALPPHFQRHGLPAGHRRPAPGSAQAEFLSGLSLASAAASSAPLPALPSVWSSASAPGLPAPPAHLPWPGYPVFGPPAPVSAPPAAPSCSRLPAWSRAVLGTLSSALPSGHLSGPAPRAPYAPMDVPLAPAPRSVASSLARPSGAPSSSAPSSISASGVSSSAPRPGVPSAAPLPVFGAPAPAPPSAASLGAFTFVPPASAPILPAGVPAPPPHLLGRRVGQQGQIQKFKRGSDGRRRRRRRR</sequence>
<name>A0A8S8ZEK3_SORMA</name>
<accession>A0A8S8ZEK3</accession>
<dbReference type="Proteomes" id="UP000433876">
    <property type="component" value="Unassembled WGS sequence"/>
</dbReference>
<feature type="region of interest" description="Disordered" evidence="1">
    <location>
        <begin position="379"/>
        <end position="416"/>
    </location>
</feature>
<proteinExistence type="predicted"/>
<dbReference type="AlphaFoldDB" id="A0A8S8ZEK3"/>
<organism evidence="3 4">
    <name type="scientific">Sordaria macrospora</name>
    <dbReference type="NCBI Taxonomy" id="5147"/>
    <lineage>
        <taxon>Eukaryota</taxon>
        <taxon>Fungi</taxon>
        <taxon>Dikarya</taxon>
        <taxon>Ascomycota</taxon>
        <taxon>Pezizomycotina</taxon>
        <taxon>Sordariomycetes</taxon>
        <taxon>Sordariomycetidae</taxon>
        <taxon>Sordariales</taxon>
        <taxon>Sordariaceae</taxon>
        <taxon>Sordaria</taxon>
    </lineage>
</organism>
<feature type="region of interest" description="Disordered" evidence="1">
    <location>
        <begin position="306"/>
        <end position="340"/>
    </location>
</feature>